<gene>
    <name evidence="1" type="ORF">BU25DRAFT_442229</name>
</gene>
<evidence type="ECO:0000313" key="2">
    <source>
        <dbReference type="Proteomes" id="UP000799754"/>
    </source>
</evidence>
<sequence>METSEYFERTLFYDKSPDANDYYESSAGLVFVGNSTETPVEVRVQSCSKFLQIEKTTRDTNSENRVVISKEEYPDSTESVDRLEYHSDHRPRQADTVHDGCYPFAYKDTKLSPDSAKDITKDPFERLLDSCHVFLRFTDYVTGLCAKTSDSEVGPPPLKFRPLRSINDSMYRGFGQFAVYHRYKPAQNSPCSMWILAGVSQCTEPCLDGYTRSVCDLAGANPFEIHMIFLDTCITNWRPYLAHLTRLVKEQSGRSSGFILSGNQSKNLVTITVEDHQQLKEIEDDVADLVLCLDSTLDTLTSFMRMYEDFRLHRQESQTINEVQKACVSKCNAIVVAFEEKAQEISYNRKKADNLQSKIQNTRKLVSSLLERQSAHNINQQIGALESLEKQGQQENRSMRQFTEKSSRDSSSMRILTIITMVYLPCTIVSNFFSTQFVNQIESDTGAFTLQYAQNTWLFFAISVPLTLFTIFVWFLWKHLCSQGICQPAYNSHWAHGLECRSQG</sequence>
<evidence type="ECO:0000313" key="1">
    <source>
        <dbReference type="EMBL" id="KAF2623990.1"/>
    </source>
</evidence>
<accession>A0ACB6RPV4</accession>
<dbReference type="EMBL" id="MU006733">
    <property type="protein sequence ID" value="KAF2623990.1"/>
    <property type="molecule type" value="Genomic_DNA"/>
</dbReference>
<name>A0ACB6RPV4_9PLEO</name>
<protein>
    <submittedName>
        <fullName evidence="1">Uncharacterized protein</fullName>
    </submittedName>
</protein>
<comment type="caution">
    <text evidence="1">The sequence shown here is derived from an EMBL/GenBank/DDBJ whole genome shotgun (WGS) entry which is preliminary data.</text>
</comment>
<reference evidence="1" key="1">
    <citation type="journal article" date="2020" name="Stud. Mycol.">
        <title>101 Dothideomycetes genomes: a test case for predicting lifestyles and emergence of pathogens.</title>
        <authorList>
            <person name="Haridas S."/>
            <person name="Albert R."/>
            <person name="Binder M."/>
            <person name="Bloem J."/>
            <person name="Labutti K."/>
            <person name="Salamov A."/>
            <person name="Andreopoulos B."/>
            <person name="Baker S."/>
            <person name="Barry K."/>
            <person name="Bills G."/>
            <person name="Bluhm B."/>
            <person name="Cannon C."/>
            <person name="Castanera R."/>
            <person name="Culley D."/>
            <person name="Daum C."/>
            <person name="Ezra D."/>
            <person name="Gonzalez J."/>
            <person name="Henrissat B."/>
            <person name="Kuo A."/>
            <person name="Liang C."/>
            <person name="Lipzen A."/>
            <person name="Lutzoni F."/>
            <person name="Magnuson J."/>
            <person name="Mondo S."/>
            <person name="Nolan M."/>
            <person name="Ohm R."/>
            <person name="Pangilinan J."/>
            <person name="Park H.-J."/>
            <person name="Ramirez L."/>
            <person name="Alfaro M."/>
            <person name="Sun H."/>
            <person name="Tritt A."/>
            <person name="Yoshinaga Y."/>
            <person name="Zwiers L.-H."/>
            <person name="Turgeon B."/>
            <person name="Goodwin S."/>
            <person name="Spatafora J."/>
            <person name="Crous P."/>
            <person name="Grigoriev I."/>
        </authorList>
    </citation>
    <scope>NUCLEOTIDE SEQUENCE</scope>
    <source>
        <strain evidence="1">CBS 525.71</strain>
    </source>
</reference>
<keyword evidence="2" id="KW-1185">Reference proteome</keyword>
<organism evidence="1 2">
    <name type="scientific">Macroventuria anomochaeta</name>
    <dbReference type="NCBI Taxonomy" id="301207"/>
    <lineage>
        <taxon>Eukaryota</taxon>
        <taxon>Fungi</taxon>
        <taxon>Dikarya</taxon>
        <taxon>Ascomycota</taxon>
        <taxon>Pezizomycotina</taxon>
        <taxon>Dothideomycetes</taxon>
        <taxon>Pleosporomycetidae</taxon>
        <taxon>Pleosporales</taxon>
        <taxon>Pleosporineae</taxon>
        <taxon>Didymellaceae</taxon>
        <taxon>Macroventuria</taxon>
    </lineage>
</organism>
<proteinExistence type="predicted"/>
<dbReference type="Proteomes" id="UP000799754">
    <property type="component" value="Unassembled WGS sequence"/>
</dbReference>